<evidence type="ECO:0000313" key="3">
    <source>
        <dbReference type="Proteomes" id="UP000434101"/>
    </source>
</evidence>
<organism evidence="2 3">
    <name type="scientific">Natronorubrum halalkaliphilum</name>
    <dbReference type="NCBI Taxonomy" id="2691917"/>
    <lineage>
        <taxon>Archaea</taxon>
        <taxon>Methanobacteriati</taxon>
        <taxon>Methanobacteriota</taxon>
        <taxon>Stenosarchaea group</taxon>
        <taxon>Halobacteria</taxon>
        <taxon>Halobacteriales</taxon>
        <taxon>Natrialbaceae</taxon>
        <taxon>Natronorubrum</taxon>
    </lineage>
</organism>
<dbReference type="RefSeq" id="WP_160062489.1">
    <property type="nucleotide sequence ID" value="NZ_WUYX01000013.1"/>
</dbReference>
<feature type="compositionally biased region" description="Basic and acidic residues" evidence="1">
    <location>
        <begin position="24"/>
        <end position="49"/>
    </location>
</feature>
<reference evidence="2 3" key="1">
    <citation type="submission" date="2020-01" db="EMBL/GenBank/DDBJ databases">
        <title>Natronorubrum sp. JWXQ-INN 674 isolated from Inner Mongolia Autonomous Region of China.</title>
        <authorList>
            <person name="Xue Q."/>
        </authorList>
    </citation>
    <scope>NUCLEOTIDE SEQUENCE [LARGE SCALE GENOMIC DNA]</scope>
    <source>
        <strain evidence="2 3">JWXQ-INN-674</strain>
    </source>
</reference>
<dbReference type="EMBL" id="WUYX01000013">
    <property type="protein sequence ID" value="MXV60998.1"/>
    <property type="molecule type" value="Genomic_DNA"/>
</dbReference>
<gene>
    <name evidence="2" type="ORF">GS429_02775</name>
</gene>
<protein>
    <submittedName>
        <fullName evidence="2">Uncharacterized protein</fullName>
    </submittedName>
</protein>
<comment type="caution">
    <text evidence="2">The sequence shown here is derived from an EMBL/GenBank/DDBJ whole genome shotgun (WGS) entry which is preliminary data.</text>
</comment>
<dbReference type="Proteomes" id="UP000434101">
    <property type="component" value="Unassembled WGS sequence"/>
</dbReference>
<name>A0A6B0VHG5_9EURY</name>
<evidence type="ECO:0000256" key="1">
    <source>
        <dbReference type="SAM" id="MobiDB-lite"/>
    </source>
</evidence>
<proteinExistence type="predicted"/>
<accession>A0A6B0VHG5</accession>
<sequence length="49" mass="5295">MIFPNAGPRKGRPTDYGGANANGSERRNKSETGNENASKNRTETGSERL</sequence>
<keyword evidence="3" id="KW-1185">Reference proteome</keyword>
<evidence type="ECO:0000313" key="2">
    <source>
        <dbReference type="EMBL" id="MXV60998.1"/>
    </source>
</evidence>
<feature type="region of interest" description="Disordered" evidence="1">
    <location>
        <begin position="1"/>
        <end position="49"/>
    </location>
</feature>
<dbReference type="AlphaFoldDB" id="A0A6B0VHG5"/>